<keyword evidence="1" id="KW-1133">Transmembrane helix</keyword>
<sequence length="320" mass="35422">MWCKAQTCKKLSHSNFKKGFINQFPVFLSLFLLLLCYGCGKAGRQTEIMRHQKYLLHALTTNNMASLRQEQRYVSDTLSVDSLSASPYMRDYLCAWVNSYCFHQYTAEDSATSGSPLNAATEQISADVKRLAVRLLDAGKEKQLEEILRIVSGQLLELGMNNAAAVTAAAVMGVEANAACPGDIAYRLLTRLLLVGKKAPRLSHAVPSVSTGPTLLLFYETDCPNCEAVLRDLCGFYPTLKDKNIRVISIASDDNEETFVSRAASLPWAIKWYEPQGFYSSDFESYGVAFTPTLVVVDSNGCVVGSYRTLEETTLIRSEL</sequence>
<comment type="caution">
    <text evidence="3">The sequence shown here is derived from an EMBL/GenBank/DDBJ whole genome shotgun (WGS) entry which is preliminary data.</text>
</comment>
<accession>A0A5M5C3Y8</accession>
<evidence type="ECO:0000256" key="1">
    <source>
        <dbReference type="SAM" id="Phobius"/>
    </source>
</evidence>
<evidence type="ECO:0000259" key="2">
    <source>
        <dbReference type="PROSITE" id="PS51352"/>
    </source>
</evidence>
<dbReference type="InterPro" id="IPR036249">
    <property type="entry name" value="Thioredoxin-like_sf"/>
</dbReference>
<gene>
    <name evidence="3" type="ORF">F3D71_09195</name>
</gene>
<keyword evidence="1" id="KW-0812">Transmembrane</keyword>
<dbReference type="InterPro" id="IPR013766">
    <property type="entry name" value="Thioredoxin_domain"/>
</dbReference>
<protein>
    <submittedName>
        <fullName evidence="3">Redoxin domain-containing protein</fullName>
    </submittedName>
</protein>
<organism evidence="3 4">
    <name type="scientific">Bacteroides ovatus</name>
    <dbReference type="NCBI Taxonomy" id="28116"/>
    <lineage>
        <taxon>Bacteria</taxon>
        <taxon>Pseudomonadati</taxon>
        <taxon>Bacteroidota</taxon>
        <taxon>Bacteroidia</taxon>
        <taxon>Bacteroidales</taxon>
        <taxon>Bacteroidaceae</taxon>
        <taxon>Bacteroides</taxon>
    </lineage>
</organism>
<dbReference type="PROSITE" id="PS51352">
    <property type="entry name" value="THIOREDOXIN_2"/>
    <property type="match status" value="1"/>
</dbReference>
<proteinExistence type="predicted"/>
<dbReference type="Pfam" id="PF13905">
    <property type="entry name" value="Thioredoxin_8"/>
    <property type="match status" value="1"/>
</dbReference>
<reference evidence="3 4" key="1">
    <citation type="journal article" date="2019" name="Nat. Med.">
        <title>A library of human gut bacterial isolates paired with longitudinal multiomics data enables mechanistic microbiome research.</title>
        <authorList>
            <person name="Poyet M."/>
            <person name="Groussin M."/>
            <person name="Gibbons S.M."/>
            <person name="Avila-Pacheco J."/>
            <person name="Jiang X."/>
            <person name="Kearney S.M."/>
            <person name="Perrotta A.R."/>
            <person name="Berdy B."/>
            <person name="Zhao S."/>
            <person name="Lieberman T.D."/>
            <person name="Swanson P.K."/>
            <person name="Smith M."/>
            <person name="Roesemann S."/>
            <person name="Alexander J.E."/>
            <person name="Rich S.A."/>
            <person name="Livny J."/>
            <person name="Vlamakis H."/>
            <person name="Clish C."/>
            <person name="Bullock K."/>
            <person name="Deik A."/>
            <person name="Scott J."/>
            <person name="Pierce K.A."/>
            <person name="Xavier R.J."/>
            <person name="Alm E.J."/>
        </authorList>
    </citation>
    <scope>NUCLEOTIDE SEQUENCE [LARGE SCALE GENOMIC DNA]</scope>
    <source>
        <strain evidence="3 4">BIOML-A163</strain>
    </source>
</reference>
<dbReference type="InterPro" id="IPR012336">
    <property type="entry name" value="Thioredoxin-like_fold"/>
</dbReference>
<feature type="transmembrane region" description="Helical" evidence="1">
    <location>
        <begin position="20"/>
        <end position="40"/>
    </location>
</feature>
<dbReference type="Proteomes" id="UP000323717">
    <property type="component" value="Unassembled WGS sequence"/>
</dbReference>
<evidence type="ECO:0000313" key="4">
    <source>
        <dbReference type="Proteomes" id="UP000323717"/>
    </source>
</evidence>
<name>A0A5M5C3Y8_BACOV</name>
<dbReference type="AlphaFoldDB" id="A0A5M5C3Y8"/>
<dbReference type="EMBL" id="VWLE01000097">
    <property type="protein sequence ID" value="KAA3952473.1"/>
    <property type="molecule type" value="Genomic_DNA"/>
</dbReference>
<evidence type="ECO:0000313" key="3">
    <source>
        <dbReference type="EMBL" id="KAA3952473.1"/>
    </source>
</evidence>
<keyword evidence="1" id="KW-0472">Membrane</keyword>
<dbReference type="Gene3D" id="3.40.30.10">
    <property type="entry name" value="Glutaredoxin"/>
    <property type="match status" value="1"/>
</dbReference>
<feature type="domain" description="Thioredoxin" evidence="2">
    <location>
        <begin position="193"/>
        <end position="320"/>
    </location>
</feature>
<dbReference type="SUPFAM" id="SSF52833">
    <property type="entry name" value="Thioredoxin-like"/>
    <property type="match status" value="1"/>
</dbReference>